<evidence type="ECO:0000256" key="2">
    <source>
        <dbReference type="ARBA" id="ARBA00022741"/>
    </source>
</evidence>
<name>A0A1J5QKX4_9ZZZZ</name>
<dbReference type="InterPro" id="IPR002611">
    <property type="entry name" value="IstB_ATP-bd"/>
</dbReference>
<feature type="domain" description="AAA+ ATPase" evidence="4">
    <location>
        <begin position="113"/>
        <end position="246"/>
    </location>
</feature>
<organism evidence="5">
    <name type="scientific">mine drainage metagenome</name>
    <dbReference type="NCBI Taxonomy" id="410659"/>
    <lineage>
        <taxon>unclassified sequences</taxon>
        <taxon>metagenomes</taxon>
        <taxon>ecological metagenomes</taxon>
    </lineage>
</organism>
<dbReference type="Gene3D" id="3.40.50.300">
    <property type="entry name" value="P-loop containing nucleotide triphosphate hydrolases"/>
    <property type="match status" value="1"/>
</dbReference>
<dbReference type="AlphaFoldDB" id="A0A1J5QKX4"/>
<dbReference type="SUPFAM" id="SSF52540">
    <property type="entry name" value="P-loop containing nucleoside triphosphate hydrolases"/>
    <property type="match status" value="1"/>
</dbReference>
<evidence type="ECO:0000256" key="1">
    <source>
        <dbReference type="ARBA" id="ARBA00008059"/>
    </source>
</evidence>
<accession>A0A1J5QKX4</accession>
<evidence type="ECO:0000313" key="5">
    <source>
        <dbReference type="EMBL" id="OIQ78155.1"/>
    </source>
</evidence>
<dbReference type="GO" id="GO:0006260">
    <property type="term" value="P:DNA replication"/>
    <property type="evidence" value="ECO:0007669"/>
    <property type="project" value="TreeGrafter"/>
</dbReference>
<comment type="similarity">
    <text evidence="1">Belongs to the IS21/IS1162 putative ATP-binding protein family.</text>
</comment>
<reference evidence="5" key="1">
    <citation type="submission" date="2016-10" db="EMBL/GenBank/DDBJ databases">
        <title>Sequence of Gallionella enrichment culture.</title>
        <authorList>
            <person name="Poehlein A."/>
            <person name="Muehling M."/>
            <person name="Daniel R."/>
        </authorList>
    </citation>
    <scope>NUCLEOTIDE SEQUENCE</scope>
</reference>
<dbReference type="EMBL" id="MLJW01001457">
    <property type="protein sequence ID" value="OIQ78155.1"/>
    <property type="molecule type" value="Genomic_DNA"/>
</dbReference>
<evidence type="ECO:0000256" key="3">
    <source>
        <dbReference type="ARBA" id="ARBA00022840"/>
    </source>
</evidence>
<dbReference type="InterPro" id="IPR028350">
    <property type="entry name" value="DNAC/IstB-like"/>
</dbReference>
<dbReference type="CDD" id="cd00009">
    <property type="entry name" value="AAA"/>
    <property type="match status" value="1"/>
</dbReference>
<dbReference type="Pfam" id="PF01695">
    <property type="entry name" value="IstB_IS21"/>
    <property type="match status" value="1"/>
</dbReference>
<gene>
    <name evidence="5" type="primary">dnaI</name>
    <name evidence="5" type="ORF">GALL_401410</name>
</gene>
<dbReference type="PANTHER" id="PTHR30050">
    <property type="entry name" value="CHROMOSOMAL REPLICATION INITIATOR PROTEIN DNAA"/>
    <property type="match status" value="1"/>
</dbReference>
<proteinExistence type="inferred from homology"/>
<dbReference type="GO" id="GO:0005524">
    <property type="term" value="F:ATP binding"/>
    <property type="evidence" value="ECO:0007669"/>
    <property type="project" value="UniProtKB-KW"/>
</dbReference>
<dbReference type="NCBIfam" id="NF038214">
    <property type="entry name" value="IS21_help_AAA"/>
    <property type="match status" value="1"/>
</dbReference>
<dbReference type="InterPro" id="IPR047661">
    <property type="entry name" value="IstB"/>
</dbReference>
<dbReference type="InterPro" id="IPR027417">
    <property type="entry name" value="P-loop_NTPase"/>
</dbReference>
<keyword evidence="3" id="KW-0067">ATP-binding</keyword>
<keyword evidence="2" id="KW-0547">Nucleotide-binding</keyword>
<comment type="caution">
    <text evidence="5">The sequence shown here is derived from an EMBL/GenBank/DDBJ whole genome shotgun (WGS) entry which is preliminary data.</text>
</comment>
<dbReference type="PIRSF" id="PIRSF003073">
    <property type="entry name" value="DNAC_TnpB_IstB"/>
    <property type="match status" value="1"/>
</dbReference>
<dbReference type="PANTHER" id="PTHR30050:SF4">
    <property type="entry name" value="ATP-BINDING PROTEIN RV3427C IN INSERTION SEQUENCE-RELATED"/>
    <property type="match status" value="1"/>
</dbReference>
<protein>
    <submittedName>
        <fullName evidence="5">Primosomal protein DnaI</fullName>
    </submittedName>
</protein>
<dbReference type="SMART" id="SM00382">
    <property type="entry name" value="AAA"/>
    <property type="match status" value="1"/>
</dbReference>
<dbReference type="InterPro" id="IPR003593">
    <property type="entry name" value="AAA+_ATPase"/>
</dbReference>
<evidence type="ECO:0000259" key="4">
    <source>
        <dbReference type="SMART" id="SM00382"/>
    </source>
</evidence>
<sequence length="266" mass="30060">MKPSVNKPHTENSKMMMNTTLNQLRSLRLETMAQALEQQLIQSGISAMSFEERLALLVDREVHGRQDRRCARLLKSAKLKYPQAAIEDLDSRATRGLERSAVMSLALGEWVKCGHAVLITGATGAGKSWLACALAQHACRRGHSALYQRVPRLGEELRIRHANGTFTRWLDTLKNTDVLLLDDWGMAGMDSQTRADLLEIIDDRASQRATIITSQLPIEHWHEWIGDPTMADAMLDRLMQNHHRFTLTGESLRKKNRPAKEESTES</sequence>